<comment type="caution">
    <text evidence="1">The sequence shown here is derived from an EMBL/GenBank/DDBJ whole genome shotgun (WGS) entry which is preliminary data.</text>
</comment>
<proteinExistence type="predicted"/>
<sequence length="135" mass="13997">MVARGVHGDPSRVVARVGTVYGPDELQPRRRRLPAVDPDLVGGEVGRVEARLGRVEDHAVDARVGLVLVVLHVGPQLAGRGIRGEDGAVAGVPAIHETGSSWAISVRLTSSSVSASSSKAKVKMAPGGVQVPTMR</sequence>
<evidence type="ECO:0000313" key="2">
    <source>
        <dbReference type="Proteomes" id="UP000827724"/>
    </source>
</evidence>
<gene>
    <name evidence="1" type="ORF">Trco_000610</name>
</gene>
<dbReference type="EMBL" id="JAIWOZ010000001">
    <property type="protein sequence ID" value="KAH6610590.1"/>
    <property type="molecule type" value="Genomic_DNA"/>
</dbReference>
<keyword evidence="2" id="KW-1185">Reference proteome</keyword>
<dbReference type="AlphaFoldDB" id="A0A9P8QVP7"/>
<accession>A0A9P8QVP7</accession>
<protein>
    <submittedName>
        <fullName evidence="1">Uncharacterized protein</fullName>
    </submittedName>
</protein>
<name>A0A9P8QVP7_9HYPO</name>
<evidence type="ECO:0000313" key="1">
    <source>
        <dbReference type="EMBL" id="KAH6610590.1"/>
    </source>
</evidence>
<reference evidence="1" key="1">
    <citation type="submission" date="2021-08" db="EMBL/GenBank/DDBJ databases">
        <title>Chromosome-Level Trichoderma cornu-damae using Hi-C Data.</title>
        <authorList>
            <person name="Kim C.S."/>
        </authorList>
    </citation>
    <scope>NUCLEOTIDE SEQUENCE</scope>
    <source>
        <strain evidence="1">KA19-0412C</strain>
    </source>
</reference>
<organism evidence="1 2">
    <name type="scientific">Trichoderma cornu-damae</name>
    <dbReference type="NCBI Taxonomy" id="654480"/>
    <lineage>
        <taxon>Eukaryota</taxon>
        <taxon>Fungi</taxon>
        <taxon>Dikarya</taxon>
        <taxon>Ascomycota</taxon>
        <taxon>Pezizomycotina</taxon>
        <taxon>Sordariomycetes</taxon>
        <taxon>Hypocreomycetidae</taxon>
        <taxon>Hypocreales</taxon>
        <taxon>Hypocreaceae</taxon>
        <taxon>Trichoderma</taxon>
    </lineage>
</organism>
<dbReference type="Proteomes" id="UP000827724">
    <property type="component" value="Unassembled WGS sequence"/>
</dbReference>